<dbReference type="RefSeq" id="WP_155340049.1">
    <property type="nucleotide sequence ID" value="NZ_BAAABN010000016.1"/>
</dbReference>
<dbReference type="AlphaFoldDB" id="A0A5M3W6I8"/>
<dbReference type="SUPFAM" id="SSF53474">
    <property type="entry name" value="alpha/beta-Hydrolases"/>
    <property type="match status" value="1"/>
</dbReference>
<dbReference type="Gene3D" id="3.40.50.1820">
    <property type="entry name" value="alpha/beta hydrolase"/>
    <property type="match status" value="1"/>
</dbReference>
<dbReference type="InterPro" id="IPR029058">
    <property type="entry name" value="AB_hydrolase_fold"/>
</dbReference>
<dbReference type="Pfam" id="PF12697">
    <property type="entry name" value="Abhydrolase_6"/>
    <property type="match status" value="1"/>
</dbReference>
<name>A0A5M3W6I8_9ACTN</name>
<dbReference type="Proteomes" id="UP000334990">
    <property type="component" value="Unassembled WGS sequence"/>
</dbReference>
<keyword evidence="3" id="KW-1185">Reference proteome</keyword>
<gene>
    <name evidence="2" type="ORF">Acor_59950</name>
</gene>
<comment type="caution">
    <text evidence="2">The sequence shown here is derived from an EMBL/GenBank/DDBJ whole genome shotgun (WGS) entry which is preliminary data.</text>
</comment>
<keyword evidence="2" id="KW-0378">Hydrolase</keyword>
<reference evidence="2 3" key="1">
    <citation type="submission" date="2019-10" db="EMBL/GenBank/DDBJ databases">
        <title>Whole genome shotgun sequence of Acrocarpospora corrugata NBRC 13972.</title>
        <authorList>
            <person name="Ichikawa N."/>
            <person name="Kimura A."/>
            <person name="Kitahashi Y."/>
            <person name="Komaki H."/>
            <person name="Oguchi A."/>
        </authorList>
    </citation>
    <scope>NUCLEOTIDE SEQUENCE [LARGE SCALE GENOMIC DNA]</scope>
    <source>
        <strain evidence="2 3">NBRC 13972</strain>
    </source>
</reference>
<proteinExistence type="predicted"/>
<protein>
    <submittedName>
        <fullName evidence="2">Alpha/beta hydrolase</fullName>
    </submittedName>
</protein>
<evidence type="ECO:0000313" key="2">
    <source>
        <dbReference type="EMBL" id="GES03929.1"/>
    </source>
</evidence>
<dbReference type="OrthoDB" id="3366509at2"/>
<dbReference type="InterPro" id="IPR000073">
    <property type="entry name" value="AB_hydrolase_1"/>
</dbReference>
<sequence length="203" mass="22031">MREPVVEVAPARGAVKAVAMVLHGGQEVGRTPTTARQLAVLRMLPFAWALTRAGADHGLAVWRVRYRVRGWNGSEASPVADVDQVLTRLRHEHDVPVILVGHSMGARTALRVAGHPNVVGVAALAPWVPEGEPVTQLAARRILLIHGTADRITSPAATHTYARHAAEVATEVRLIDIPGEGHAMLRKPRLWHDLTTEFTLSLI</sequence>
<dbReference type="GO" id="GO:0016787">
    <property type="term" value="F:hydrolase activity"/>
    <property type="evidence" value="ECO:0007669"/>
    <property type="project" value="UniProtKB-KW"/>
</dbReference>
<evidence type="ECO:0000313" key="3">
    <source>
        <dbReference type="Proteomes" id="UP000334990"/>
    </source>
</evidence>
<feature type="domain" description="AB hydrolase-1" evidence="1">
    <location>
        <begin position="45"/>
        <end position="134"/>
    </location>
</feature>
<dbReference type="EMBL" id="BLAD01000074">
    <property type="protein sequence ID" value="GES03929.1"/>
    <property type="molecule type" value="Genomic_DNA"/>
</dbReference>
<accession>A0A5M3W6I8</accession>
<organism evidence="2 3">
    <name type="scientific">Acrocarpospora corrugata</name>
    <dbReference type="NCBI Taxonomy" id="35763"/>
    <lineage>
        <taxon>Bacteria</taxon>
        <taxon>Bacillati</taxon>
        <taxon>Actinomycetota</taxon>
        <taxon>Actinomycetes</taxon>
        <taxon>Streptosporangiales</taxon>
        <taxon>Streptosporangiaceae</taxon>
        <taxon>Acrocarpospora</taxon>
    </lineage>
</organism>
<evidence type="ECO:0000259" key="1">
    <source>
        <dbReference type="Pfam" id="PF12697"/>
    </source>
</evidence>